<gene>
    <name evidence="4" type="ORF">C9J27_09565</name>
</gene>
<evidence type="ECO:0000259" key="3">
    <source>
        <dbReference type="SMART" id="SM01119"/>
    </source>
</evidence>
<evidence type="ECO:0000256" key="1">
    <source>
        <dbReference type="ARBA" id="ARBA00005323"/>
    </source>
</evidence>
<comment type="caution">
    <text evidence="4">The sequence shown here is derived from an EMBL/GenBank/DDBJ whole genome shotgun (WGS) entry which is preliminary data.</text>
</comment>
<evidence type="ECO:0000256" key="2">
    <source>
        <dbReference type="ARBA" id="ARBA00023239"/>
    </source>
</evidence>
<name>A0A2T3KIR5_9GAMM</name>
<dbReference type="Pfam" id="PF14031">
    <property type="entry name" value="D-ser_dehydrat"/>
    <property type="match status" value="1"/>
</dbReference>
<dbReference type="Pfam" id="PF01168">
    <property type="entry name" value="Ala_racemase_N"/>
    <property type="match status" value="1"/>
</dbReference>
<accession>A0A2T3KIR5</accession>
<sequence length="368" mass="40440">MDITQLPTPALIVDFDKMKNNLREMQQRIDALELNLRPHTKAHKNPAIAQMQIDAGAQGICTAKLGEAEVMAAGGINDILITTPIAGKNKIQRLVKLYQQYPDYRFIQVIDHQQHVIDIAQAATEAGICIELMIEVESGQQRCGVEIGNDLVSLIEAINYSDSVSYVGLQAYSGHLQHIKGYQERNTQARAVVEDLFNYINTVLKPKRLAPDIISGGGTGTYAAYQGLGFSEIQAGSYLFMDTTYQAIGDENNQDQNNQFDVALKVLSTVISHPTPQRAVIDAGMKCLSIDLGMPKVEGDSTLSYKTGGDEHGIINLIDSHEPLQIGQQLILLPSHCDTTLNNFDTLYAIRGTEVIEQFPILGRGRSD</sequence>
<dbReference type="SMART" id="SM01119">
    <property type="entry name" value="D-ser_dehydrat"/>
    <property type="match status" value="1"/>
</dbReference>
<dbReference type="PANTHER" id="PTHR28004:SF2">
    <property type="entry name" value="D-SERINE DEHYDRATASE"/>
    <property type="match status" value="1"/>
</dbReference>
<dbReference type="AlphaFoldDB" id="A0A2T3KIR5"/>
<dbReference type="InterPro" id="IPR042208">
    <property type="entry name" value="D-ser_dehydrat-like_sf"/>
</dbReference>
<dbReference type="InterPro" id="IPR001608">
    <property type="entry name" value="Ala_racemase_N"/>
</dbReference>
<proteinExistence type="inferred from homology"/>
<dbReference type="RefSeq" id="WP_107289558.1">
    <property type="nucleotide sequence ID" value="NZ_PYNF01000006.1"/>
</dbReference>
<evidence type="ECO:0000313" key="5">
    <source>
        <dbReference type="Proteomes" id="UP000241426"/>
    </source>
</evidence>
<reference evidence="4 5" key="1">
    <citation type="submission" date="2018-01" db="EMBL/GenBank/DDBJ databases">
        <title>Whole genome sequencing of Histamine producing bacteria.</title>
        <authorList>
            <person name="Butler K."/>
        </authorList>
    </citation>
    <scope>NUCLEOTIDE SEQUENCE [LARGE SCALE GENOMIC DNA]</scope>
    <source>
        <strain evidence="4 5">FS-7.2</strain>
    </source>
</reference>
<feature type="domain" description="D-serine dehydratase-like" evidence="3">
    <location>
        <begin position="263"/>
        <end position="351"/>
    </location>
</feature>
<dbReference type="InterPro" id="IPR029066">
    <property type="entry name" value="PLP-binding_barrel"/>
</dbReference>
<dbReference type="Gene3D" id="2.40.37.20">
    <property type="entry name" value="D-serine dehydratase-like domain"/>
    <property type="match status" value="1"/>
</dbReference>
<evidence type="ECO:0000313" key="4">
    <source>
        <dbReference type="EMBL" id="PSU99205.1"/>
    </source>
</evidence>
<dbReference type="PANTHER" id="PTHR28004">
    <property type="entry name" value="ZGC:162816-RELATED"/>
    <property type="match status" value="1"/>
</dbReference>
<dbReference type="EMBL" id="PYNF01000006">
    <property type="protein sequence ID" value="PSU99205.1"/>
    <property type="molecule type" value="Genomic_DNA"/>
</dbReference>
<protein>
    <submittedName>
        <fullName evidence="4">Threonine aldolase</fullName>
    </submittedName>
</protein>
<dbReference type="GO" id="GO:0008721">
    <property type="term" value="F:D-serine ammonia-lyase activity"/>
    <property type="evidence" value="ECO:0007669"/>
    <property type="project" value="TreeGrafter"/>
</dbReference>
<keyword evidence="2" id="KW-0456">Lyase</keyword>
<dbReference type="InterPro" id="IPR026956">
    <property type="entry name" value="D-ser_dehydrat-like_dom"/>
</dbReference>
<comment type="similarity">
    <text evidence="1">Belongs to the DSD1 family.</text>
</comment>
<dbReference type="SUPFAM" id="SSF51419">
    <property type="entry name" value="PLP-binding barrel"/>
    <property type="match status" value="1"/>
</dbReference>
<dbReference type="CDD" id="cd06819">
    <property type="entry name" value="PLPDE_III_LS_D-TA"/>
    <property type="match status" value="1"/>
</dbReference>
<dbReference type="Proteomes" id="UP000241426">
    <property type="component" value="Unassembled WGS sequence"/>
</dbReference>
<dbReference type="InterPro" id="IPR051466">
    <property type="entry name" value="D-amino_acid_metab_enzyme"/>
</dbReference>
<dbReference type="Gene3D" id="3.20.20.10">
    <property type="entry name" value="Alanine racemase"/>
    <property type="match status" value="1"/>
</dbReference>
<dbReference type="GO" id="GO:0036088">
    <property type="term" value="P:D-serine catabolic process"/>
    <property type="evidence" value="ECO:0007669"/>
    <property type="project" value="TreeGrafter"/>
</dbReference>
<organism evidence="4 5">
    <name type="scientific">Photobacterium kishitanii</name>
    <dbReference type="NCBI Taxonomy" id="318456"/>
    <lineage>
        <taxon>Bacteria</taxon>
        <taxon>Pseudomonadati</taxon>
        <taxon>Pseudomonadota</taxon>
        <taxon>Gammaproteobacteria</taxon>
        <taxon>Vibrionales</taxon>
        <taxon>Vibrionaceae</taxon>
        <taxon>Photobacterium</taxon>
    </lineage>
</organism>